<organism evidence="2 3">
    <name type="scientific">Haematococcus lacustris</name>
    <name type="common">Green alga</name>
    <name type="synonym">Haematococcus pluvialis</name>
    <dbReference type="NCBI Taxonomy" id="44745"/>
    <lineage>
        <taxon>Eukaryota</taxon>
        <taxon>Viridiplantae</taxon>
        <taxon>Chlorophyta</taxon>
        <taxon>core chlorophytes</taxon>
        <taxon>Chlorophyceae</taxon>
        <taxon>CS clade</taxon>
        <taxon>Chlamydomonadales</taxon>
        <taxon>Haematococcaceae</taxon>
        <taxon>Haematococcus</taxon>
    </lineage>
</organism>
<accession>A0A699YLM6</accession>
<dbReference type="EMBL" id="BLLF01000298">
    <property type="protein sequence ID" value="GFH10235.1"/>
    <property type="molecule type" value="Genomic_DNA"/>
</dbReference>
<evidence type="ECO:0000313" key="3">
    <source>
        <dbReference type="Proteomes" id="UP000485058"/>
    </source>
</evidence>
<sequence length="69" mass="7120">MKCGLDLLLGAAGAEMEDQRTAGSSAAEQPCTQSMQQDLVAGSGNESGPEDDATHCPGRLTLAAKEKNR</sequence>
<reference evidence="2 3" key="1">
    <citation type="submission" date="2020-02" db="EMBL/GenBank/DDBJ databases">
        <title>Draft genome sequence of Haematococcus lacustris strain NIES-144.</title>
        <authorList>
            <person name="Morimoto D."/>
            <person name="Nakagawa S."/>
            <person name="Yoshida T."/>
            <person name="Sawayama S."/>
        </authorList>
    </citation>
    <scope>NUCLEOTIDE SEQUENCE [LARGE SCALE GENOMIC DNA]</scope>
    <source>
        <strain evidence="2 3">NIES-144</strain>
    </source>
</reference>
<protein>
    <submittedName>
        <fullName evidence="2">Uncharacterized protein</fullName>
    </submittedName>
</protein>
<feature type="compositionally biased region" description="Polar residues" evidence="1">
    <location>
        <begin position="21"/>
        <end position="37"/>
    </location>
</feature>
<evidence type="ECO:0000256" key="1">
    <source>
        <dbReference type="SAM" id="MobiDB-lite"/>
    </source>
</evidence>
<gene>
    <name evidence="2" type="ORF">HaLaN_05513</name>
</gene>
<dbReference type="Proteomes" id="UP000485058">
    <property type="component" value="Unassembled WGS sequence"/>
</dbReference>
<comment type="caution">
    <text evidence="2">The sequence shown here is derived from an EMBL/GenBank/DDBJ whole genome shotgun (WGS) entry which is preliminary data.</text>
</comment>
<keyword evidence="3" id="KW-1185">Reference proteome</keyword>
<dbReference type="AlphaFoldDB" id="A0A699YLM6"/>
<feature type="region of interest" description="Disordered" evidence="1">
    <location>
        <begin position="16"/>
        <end position="69"/>
    </location>
</feature>
<evidence type="ECO:0000313" key="2">
    <source>
        <dbReference type="EMBL" id="GFH10235.1"/>
    </source>
</evidence>
<name>A0A699YLM6_HAELA</name>
<proteinExistence type="predicted"/>